<dbReference type="PANTHER" id="PTHR42852">
    <property type="entry name" value="THIOL:DISULFIDE INTERCHANGE PROTEIN DSBE"/>
    <property type="match status" value="1"/>
</dbReference>
<proteinExistence type="predicted"/>
<gene>
    <name evidence="7" type="ORF">CLA01_24910</name>
</gene>
<evidence type="ECO:0000313" key="7">
    <source>
        <dbReference type="EMBL" id="GEN72419.1"/>
    </source>
</evidence>
<evidence type="ECO:0000259" key="6">
    <source>
        <dbReference type="PROSITE" id="PS51352"/>
    </source>
</evidence>
<dbReference type="EMBL" id="BJYI01000007">
    <property type="protein sequence ID" value="GEN72419.1"/>
    <property type="molecule type" value="Genomic_DNA"/>
</dbReference>
<comment type="caution">
    <text evidence="7">The sequence shown here is derived from an EMBL/GenBank/DDBJ whole genome shotgun (WGS) entry which is preliminary data.</text>
</comment>
<dbReference type="PANTHER" id="PTHR42852:SF6">
    <property type="entry name" value="THIOL:DISULFIDE INTERCHANGE PROTEIN DSBE"/>
    <property type="match status" value="1"/>
</dbReference>
<dbReference type="GO" id="GO:0017004">
    <property type="term" value="P:cytochrome complex assembly"/>
    <property type="evidence" value="ECO:0007669"/>
    <property type="project" value="UniProtKB-KW"/>
</dbReference>
<dbReference type="InterPro" id="IPR036249">
    <property type="entry name" value="Thioredoxin-like_sf"/>
</dbReference>
<evidence type="ECO:0000256" key="5">
    <source>
        <dbReference type="SAM" id="SignalP"/>
    </source>
</evidence>
<evidence type="ECO:0000256" key="1">
    <source>
        <dbReference type="ARBA" id="ARBA00004196"/>
    </source>
</evidence>
<keyword evidence="4" id="KW-0676">Redox-active center</keyword>
<dbReference type="CDD" id="cd02966">
    <property type="entry name" value="TlpA_like_family"/>
    <property type="match status" value="1"/>
</dbReference>
<reference evidence="7 8" key="1">
    <citation type="submission" date="2019-07" db="EMBL/GenBank/DDBJ databases">
        <title>Whole genome shotgun sequence of Chryseobacterium lathyri NBRC 105250.</title>
        <authorList>
            <person name="Hosoyama A."/>
            <person name="Uohara A."/>
            <person name="Ohji S."/>
            <person name="Ichikawa N."/>
        </authorList>
    </citation>
    <scope>NUCLEOTIDE SEQUENCE [LARGE SCALE GENOMIC DNA]</scope>
    <source>
        <strain evidence="7 8">NBRC 105250</strain>
    </source>
</reference>
<evidence type="ECO:0000256" key="2">
    <source>
        <dbReference type="ARBA" id="ARBA00022748"/>
    </source>
</evidence>
<feature type="chain" id="PRO_5021932127" description="Thioredoxin domain-containing protein" evidence="5">
    <location>
        <begin position="25"/>
        <end position="375"/>
    </location>
</feature>
<evidence type="ECO:0000256" key="3">
    <source>
        <dbReference type="ARBA" id="ARBA00023157"/>
    </source>
</evidence>
<dbReference type="GO" id="GO:0016491">
    <property type="term" value="F:oxidoreductase activity"/>
    <property type="evidence" value="ECO:0007669"/>
    <property type="project" value="InterPro"/>
</dbReference>
<dbReference type="Gene3D" id="3.40.30.10">
    <property type="entry name" value="Glutaredoxin"/>
    <property type="match status" value="1"/>
</dbReference>
<dbReference type="InterPro" id="IPR013766">
    <property type="entry name" value="Thioredoxin_domain"/>
</dbReference>
<dbReference type="InterPro" id="IPR050553">
    <property type="entry name" value="Thioredoxin_ResA/DsbE_sf"/>
</dbReference>
<dbReference type="PROSITE" id="PS51352">
    <property type="entry name" value="THIOREDOXIN_2"/>
    <property type="match status" value="1"/>
</dbReference>
<dbReference type="InterPro" id="IPR013740">
    <property type="entry name" value="Redoxin"/>
</dbReference>
<feature type="domain" description="Thioredoxin" evidence="6">
    <location>
        <begin position="237"/>
        <end position="375"/>
    </location>
</feature>
<name>A0A511YB71_9FLAO</name>
<dbReference type="OrthoDB" id="710833at2"/>
<accession>A0A511YB71</accession>
<organism evidence="7 8">
    <name type="scientific">Chryseobacterium lathyri</name>
    <dbReference type="NCBI Taxonomy" id="395933"/>
    <lineage>
        <taxon>Bacteria</taxon>
        <taxon>Pseudomonadati</taxon>
        <taxon>Bacteroidota</taxon>
        <taxon>Flavobacteriia</taxon>
        <taxon>Flavobacteriales</taxon>
        <taxon>Weeksellaceae</taxon>
        <taxon>Chryseobacterium group</taxon>
        <taxon>Chryseobacterium</taxon>
    </lineage>
</organism>
<evidence type="ECO:0000256" key="4">
    <source>
        <dbReference type="ARBA" id="ARBA00023284"/>
    </source>
</evidence>
<comment type="subcellular location">
    <subcellularLocation>
        <location evidence="1">Cell envelope</location>
    </subcellularLocation>
</comment>
<keyword evidence="2" id="KW-0201">Cytochrome c-type biogenesis</keyword>
<protein>
    <recommendedName>
        <fullName evidence="6">Thioredoxin domain-containing protein</fullName>
    </recommendedName>
</protein>
<dbReference type="Proteomes" id="UP000321150">
    <property type="component" value="Unassembled WGS sequence"/>
</dbReference>
<dbReference type="GO" id="GO:0030313">
    <property type="term" value="C:cell envelope"/>
    <property type="evidence" value="ECO:0007669"/>
    <property type="project" value="UniProtKB-SubCell"/>
</dbReference>
<dbReference type="SUPFAM" id="SSF52833">
    <property type="entry name" value="Thioredoxin-like"/>
    <property type="match status" value="1"/>
</dbReference>
<dbReference type="AlphaFoldDB" id="A0A511YB71"/>
<sequence length="375" mass="42987">MIQTIDMKRILQILLFVVSTSAFSQEQFNIELTAPLFEKDSLFLAPPPTSRNIISLYSLTLNENNKNVKSIGNSKGALIKILPQNNISGIVPCPLPMMIMSSKEDRKGFYLSELFFIENGNLKVQVSDKNLTLVLPPDATINNDYKKLKKYLQQVDEKLKPFEKNDPADLETKEKLLKAYIRKNPGSYPVFWEIIDVFSKYGFHKSYLTDLPLFSKKIKASSCFKDFEKIMYLENSTNVGGNFPEIDFGSEGKITKEVFSNYKITMIDYWSTSCKPCIQELPELVKLYEKYKDKGVNFISVADEKTQQRIDLATKIFQENNVSWKNYFDTTKEFTKKLNAGGYPLFIVVDQNGKILSKELGGQETLETVIEQHLK</sequence>
<evidence type="ECO:0000313" key="8">
    <source>
        <dbReference type="Proteomes" id="UP000321150"/>
    </source>
</evidence>
<feature type="signal peptide" evidence="5">
    <location>
        <begin position="1"/>
        <end position="24"/>
    </location>
</feature>
<keyword evidence="3" id="KW-1015">Disulfide bond</keyword>
<keyword evidence="5" id="KW-0732">Signal</keyword>
<dbReference type="Pfam" id="PF08534">
    <property type="entry name" value="Redoxin"/>
    <property type="match status" value="1"/>
</dbReference>